<comment type="caution">
    <text evidence="8">The sequence shown here is derived from an EMBL/GenBank/DDBJ whole genome shotgun (WGS) entry which is preliminary data.</text>
</comment>
<feature type="domain" description="AprE-like beta-barrel" evidence="7">
    <location>
        <begin position="286"/>
        <end position="378"/>
    </location>
</feature>
<dbReference type="InterPro" id="IPR058982">
    <property type="entry name" value="Beta-barrel_AprE"/>
</dbReference>
<evidence type="ECO:0000256" key="3">
    <source>
        <dbReference type="ARBA" id="ARBA00022692"/>
    </source>
</evidence>
<evidence type="ECO:0000259" key="7">
    <source>
        <dbReference type="Pfam" id="PF26002"/>
    </source>
</evidence>
<comment type="similarity">
    <text evidence="2">Belongs to the membrane fusion protein (MFP) (TC 8.A.1) family.</text>
</comment>
<protein>
    <submittedName>
        <fullName evidence="8">Putative transporter component</fullName>
    </submittedName>
</protein>
<evidence type="ECO:0000256" key="1">
    <source>
        <dbReference type="ARBA" id="ARBA00004167"/>
    </source>
</evidence>
<dbReference type="Gene3D" id="2.40.30.170">
    <property type="match status" value="1"/>
</dbReference>
<comment type="subcellular location">
    <subcellularLocation>
        <location evidence="1">Membrane</location>
        <topology evidence="1">Single-pass membrane protein</topology>
    </subcellularLocation>
</comment>
<dbReference type="SUPFAM" id="SSF111369">
    <property type="entry name" value="HlyD-like secretion proteins"/>
    <property type="match status" value="1"/>
</dbReference>
<keyword evidence="4 6" id="KW-1133">Transmembrane helix</keyword>
<dbReference type="STRING" id="59926.EV02_1816"/>
<organism evidence="8 9">
    <name type="scientific">Prochlorococcus marinus str. SB</name>
    <dbReference type="NCBI Taxonomy" id="59926"/>
    <lineage>
        <taxon>Bacteria</taxon>
        <taxon>Bacillati</taxon>
        <taxon>Cyanobacteriota</taxon>
        <taxon>Cyanophyceae</taxon>
        <taxon>Synechococcales</taxon>
        <taxon>Prochlorococcaceae</taxon>
        <taxon>Prochlorococcus</taxon>
    </lineage>
</organism>
<dbReference type="EMBL" id="JNAS01000002">
    <property type="protein sequence ID" value="KGG09137.1"/>
    <property type="molecule type" value="Genomic_DNA"/>
</dbReference>
<dbReference type="InterPro" id="IPR050739">
    <property type="entry name" value="MFP"/>
</dbReference>
<evidence type="ECO:0000256" key="6">
    <source>
        <dbReference type="SAM" id="Phobius"/>
    </source>
</evidence>
<accession>A0A0A2B7M6</accession>
<gene>
    <name evidence="8" type="ORF">EV02_1816</name>
</gene>
<dbReference type="eggNOG" id="COG1566">
    <property type="taxonomic scope" value="Bacteria"/>
</dbReference>
<dbReference type="PANTHER" id="PTHR30386">
    <property type="entry name" value="MEMBRANE FUSION SUBUNIT OF EMRAB-TOLC MULTIDRUG EFFLUX PUMP"/>
    <property type="match status" value="1"/>
</dbReference>
<dbReference type="Proteomes" id="UP000030345">
    <property type="component" value="Unassembled WGS sequence"/>
</dbReference>
<dbReference type="OrthoDB" id="553569at2"/>
<reference evidence="9" key="1">
    <citation type="journal article" date="2014" name="Sci. Data">
        <title>Genomes of diverse isolates of the marine cyanobacterium Prochlorococcus.</title>
        <authorList>
            <person name="Biller S."/>
            <person name="Berube P."/>
            <person name="Thompson J."/>
            <person name="Kelly L."/>
            <person name="Roggensack S."/>
            <person name="Awad L."/>
            <person name="Roache-Johnson K."/>
            <person name="Ding H."/>
            <person name="Giovannoni S.J."/>
            <person name="Moore L.R."/>
            <person name="Chisholm S.W."/>
        </authorList>
    </citation>
    <scope>NUCLEOTIDE SEQUENCE [LARGE SCALE GENOMIC DNA]</scope>
    <source>
        <strain evidence="9">SB</strain>
    </source>
</reference>
<proteinExistence type="inferred from homology"/>
<sequence length="401" mass="45493">MHYIDNREITNLSKRKIFISFLRNLQDKVERSFPSLKLDQNFLKQSNFFIRTLTWGLITSTGFAITWLIFAYTDEVVLVNGKLEPIGDVKKIQIPVGGVIKEISVKAGDKVSKGQILIVLDKEISQQNLKSLEDQLYQKNIQLELKKEEKNKTTELYLERINILQKRLNIQRNILAKFESLLEEGAVPELRYLEEINRENEISGKIIDNQNDLQRQSLILDQQIKVIDSELSELLARNTEARVLLGYKSLRAPVEGLVFDLKPTISGFVAQSSEPIMKIVPFNNLEADVKIPSSKIGFVKLGMPVEISIDSFPANDFGSLKGEIESIGSDVLESNNNSDQLGLYFPGRIKLDSQTLKLKNGRTLPLQVGMSLKANIKLRRVSYLKLLLGTFKDKSDSLKEI</sequence>
<keyword evidence="3 6" id="KW-0812">Transmembrane</keyword>
<dbReference type="GO" id="GO:0016020">
    <property type="term" value="C:membrane"/>
    <property type="evidence" value="ECO:0007669"/>
    <property type="project" value="UniProtKB-SubCell"/>
</dbReference>
<dbReference type="Pfam" id="PF26002">
    <property type="entry name" value="Beta-barrel_AprE"/>
    <property type="match status" value="1"/>
</dbReference>
<feature type="transmembrane region" description="Helical" evidence="6">
    <location>
        <begin position="48"/>
        <end position="70"/>
    </location>
</feature>
<dbReference type="PANTHER" id="PTHR30386:SF26">
    <property type="entry name" value="TRANSPORT PROTEIN COMB"/>
    <property type="match status" value="1"/>
</dbReference>
<evidence type="ECO:0000313" key="8">
    <source>
        <dbReference type="EMBL" id="KGG09137.1"/>
    </source>
</evidence>
<dbReference type="Gene3D" id="2.40.50.100">
    <property type="match status" value="1"/>
</dbReference>
<name>A0A0A2B7M6_PROMR</name>
<evidence type="ECO:0000256" key="2">
    <source>
        <dbReference type="ARBA" id="ARBA00009477"/>
    </source>
</evidence>
<dbReference type="AlphaFoldDB" id="A0A0A2B7M6"/>
<dbReference type="PRINTS" id="PR01490">
    <property type="entry name" value="RTXTOXIND"/>
</dbReference>
<evidence type="ECO:0000313" key="9">
    <source>
        <dbReference type="Proteomes" id="UP000030345"/>
    </source>
</evidence>
<evidence type="ECO:0000256" key="4">
    <source>
        <dbReference type="ARBA" id="ARBA00022989"/>
    </source>
</evidence>
<keyword evidence="5 6" id="KW-0472">Membrane</keyword>
<evidence type="ECO:0000256" key="5">
    <source>
        <dbReference type="ARBA" id="ARBA00023136"/>
    </source>
</evidence>